<dbReference type="GeneID" id="83219836"/>
<dbReference type="RefSeq" id="XP_058336835.1">
    <property type="nucleotide sequence ID" value="XM_058492393.1"/>
</dbReference>
<reference evidence="2 3" key="1">
    <citation type="submission" date="2023-03" db="EMBL/GenBank/DDBJ databases">
        <title>Genome sequence of Lichtheimia ornata CBS 291.66.</title>
        <authorList>
            <person name="Mohabir J.T."/>
            <person name="Shea T.P."/>
            <person name="Kurbessoian T."/>
            <person name="Berby B."/>
            <person name="Fontaine J."/>
            <person name="Livny J."/>
            <person name="Gnirke A."/>
            <person name="Stajich J.E."/>
            <person name="Cuomo C.A."/>
        </authorList>
    </citation>
    <scope>NUCLEOTIDE SEQUENCE [LARGE SCALE GENOMIC DNA]</scope>
    <source>
        <strain evidence="2">CBS 291.66</strain>
    </source>
</reference>
<accession>A0AAD7XT61</accession>
<evidence type="ECO:0000259" key="1">
    <source>
        <dbReference type="Pfam" id="PF06985"/>
    </source>
</evidence>
<evidence type="ECO:0000313" key="3">
    <source>
        <dbReference type="Proteomes" id="UP001234581"/>
    </source>
</evidence>
<proteinExistence type="predicted"/>
<sequence length="407" mass="48205">MTYDTDEDDRFTKLDIRCLEDDDSGRRKCFFEKGLSALLIDKHFVLLYVPKDGAKMRIIRPESDPYHREQNLHLWEEIGDYVDDEHDQPTAPVSMRPEKRATLLALLKAHPDSYWWIDVLCARTDTPLDIMGDIYACCLECIAMIDCEPSLLPKLHIEKNTREELFEFNFYGRPSLELFERGKRLYANYPQLIAQLYQLQRSVWWKRVWTWQEMALPYGNVRLIAETDDNHFQTNTITISDLINCFKNALDIFSYLNASDTEGCKDKTDEVRYKSTQFMSEIYQARTFNKHRIEEKTPPRYVFLMTSLAGSRRRCMDPVDYVYGVLGMFQFKIPRMSDPNAVWQRFLSELEKYTEPMMNDKFELEGHKYKLTAFDDRAYLKDLREAKDMSDVYTYVCTMKADYSDSE</sequence>
<dbReference type="AlphaFoldDB" id="A0AAD7XT61"/>
<gene>
    <name evidence="2" type="ORF">O0I10_012492</name>
</gene>
<dbReference type="Pfam" id="PF06985">
    <property type="entry name" value="HET"/>
    <property type="match status" value="1"/>
</dbReference>
<dbReference type="EMBL" id="JARTCD010000130">
    <property type="protein sequence ID" value="KAJ8651921.1"/>
    <property type="molecule type" value="Genomic_DNA"/>
</dbReference>
<evidence type="ECO:0000313" key="2">
    <source>
        <dbReference type="EMBL" id="KAJ8651921.1"/>
    </source>
</evidence>
<dbReference type="InterPro" id="IPR010730">
    <property type="entry name" value="HET"/>
</dbReference>
<dbReference type="PANTHER" id="PTHR24148:SF64">
    <property type="entry name" value="HETEROKARYON INCOMPATIBILITY DOMAIN-CONTAINING PROTEIN"/>
    <property type="match status" value="1"/>
</dbReference>
<protein>
    <recommendedName>
        <fullName evidence="1">Heterokaryon incompatibility domain-containing protein</fullName>
    </recommendedName>
</protein>
<dbReference type="PANTHER" id="PTHR24148">
    <property type="entry name" value="ANKYRIN REPEAT DOMAIN-CONTAINING PROTEIN 39 HOMOLOG-RELATED"/>
    <property type="match status" value="1"/>
</dbReference>
<dbReference type="Proteomes" id="UP001234581">
    <property type="component" value="Unassembled WGS sequence"/>
</dbReference>
<keyword evidence="3" id="KW-1185">Reference proteome</keyword>
<name>A0AAD7XT61_9FUNG</name>
<comment type="caution">
    <text evidence="2">The sequence shown here is derived from an EMBL/GenBank/DDBJ whole genome shotgun (WGS) entry which is preliminary data.</text>
</comment>
<dbReference type="InterPro" id="IPR052895">
    <property type="entry name" value="HetReg/Transcr_Mod"/>
</dbReference>
<feature type="domain" description="Heterokaryon incompatibility" evidence="1">
    <location>
        <begin position="95"/>
        <end position="213"/>
    </location>
</feature>
<organism evidence="2 3">
    <name type="scientific">Lichtheimia ornata</name>
    <dbReference type="NCBI Taxonomy" id="688661"/>
    <lineage>
        <taxon>Eukaryota</taxon>
        <taxon>Fungi</taxon>
        <taxon>Fungi incertae sedis</taxon>
        <taxon>Mucoromycota</taxon>
        <taxon>Mucoromycotina</taxon>
        <taxon>Mucoromycetes</taxon>
        <taxon>Mucorales</taxon>
        <taxon>Lichtheimiaceae</taxon>
        <taxon>Lichtheimia</taxon>
    </lineage>
</organism>